<sequence>MTRLVILMIAGTVLVPCGREAGAWPEMSTAGSEAMVWLSKGSPRSKPAPLKYKVVGVFQKDKQFVGGSAVADVTKQIEFEFKWPLEEGVSPKVLPNIPTKAEHYRDGSAVCPAPILKGAYEHFELKSILVMGPMFGLVGERRTPDMEEYVGGGGCKGTHPVQGQVREEQVLVTLPPEFLAGQLSKGQVFTQQDQGWTWTFTPVP</sequence>
<dbReference type="AlphaFoldDB" id="D8P9D9"/>
<dbReference type="OrthoDB" id="9778947at2"/>
<dbReference type="HOGENOM" id="CLU_1341223_0_0_0"/>
<protein>
    <submittedName>
        <fullName evidence="1">Uncharacterized protein</fullName>
    </submittedName>
</protein>
<evidence type="ECO:0000313" key="1">
    <source>
        <dbReference type="EMBL" id="CBK39848.1"/>
    </source>
</evidence>
<gene>
    <name evidence="1" type="ORF">NIDE0060</name>
</gene>
<reference evidence="1 2" key="1">
    <citation type="journal article" date="2010" name="Proc. Natl. Acad. Sci. U.S.A.">
        <title>A Nitrospira metagenome illuminates the physiology and evolution of globally important nitrite-oxidizing bacteria.</title>
        <authorList>
            <person name="Lucker S."/>
            <person name="Wagner M."/>
            <person name="Maixner F."/>
            <person name="Pelletier E."/>
            <person name="Koch H."/>
            <person name="Vacherie B."/>
            <person name="Rattei T."/>
            <person name="Sinninghe Damste J."/>
            <person name="Spieck E."/>
            <person name="Le Paslier D."/>
            <person name="Daims H."/>
        </authorList>
    </citation>
    <scope>NUCLEOTIDE SEQUENCE [LARGE SCALE GENOMIC DNA]</scope>
</reference>
<proteinExistence type="predicted"/>
<dbReference type="EMBL" id="FP929003">
    <property type="protein sequence ID" value="CBK39848.1"/>
    <property type="molecule type" value="Genomic_DNA"/>
</dbReference>
<dbReference type="KEGG" id="nde:NIDE0060"/>
<dbReference type="Proteomes" id="UP000001660">
    <property type="component" value="Chromosome"/>
</dbReference>
<organism evidence="1 2">
    <name type="scientific">Nitrospira defluvii</name>
    <dbReference type="NCBI Taxonomy" id="330214"/>
    <lineage>
        <taxon>Bacteria</taxon>
        <taxon>Pseudomonadati</taxon>
        <taxon>Nitrospirota</taxon>
        <taxon>Nitrospiria</taxon>
        <taxon>Nitrospirales</taxon>
        <taxon>Nitrospiraceae</taxon>
        <taxon>Nitrospira</taxon>
    </lineage>
</organism>
<dbReference type="STRING" id="330214.NIDE0060"/>
<name>D8P9D9_9BACT</name>
<accession>D8P9D9</accession>
<evidence type="ECO:0000313" key="2">
    <source>
        <dbReference type="Proteomes" id="UP000001660"/>
    </source>
</evidence>
<keyword evidence="2" id="KW-1185">Reference proteome</keyword>